<organism evidence="2 3">
    <name type="scientific">Bradyrhizobium erythrophlei</name>
    <dbReference type="NCBI Taxonomy" id="1437360"/>
    <lineage>
        <taxon>Bacteria</taxon>
        <taxon>Pseudomonadati</taxon>
        <taxon>Pseudomonadota</taxon>
        <taxon>Alphaproteobacteria</taxon>
        <taxon>Hyphomicrobiales</taxon>
        <taxon>Nitrobacteraceae</taxon>
        <taxon>Bradyrhizobium</taxon>
    </lineage>
</organism>
<dbReference type="RefSeq" id="WP_079568350.1">
    <property type="nucleotide sequence ID" value="NZ_LT670818.1"/>
</dbReference>
<proteinExistence type="predicted"/>
<dbReference type="AlphaFoldDB" id="A0A1M5PBP7"/>
<feature type="domain" description="NAD-dependent epimerase/dehydratase" evidence="1">
    <location>
        <begin position="3"/>
        <end position="224"/>
    </location>
</feature>
<dbReference type="SUPFAM" id="SSF51735">
    <property type="entry name" value="NAD(P)-binding Rossmann-fold domains"/>
    <property type="match status" value="1"/>
</dbReference>
<dbReference type="InterPro" id="IPR051783">
    <property type="entry name" value="NAD(P)-dependent_oxidoreduct"/>
</dbReference>
<dbReference type="GO" id="GO:0005737">
    <property type="term" value="C:cytoplasm"/>
    <property type="evidence" value="ECO:0007669"/>
    <property type="project" value="TreeGrafter"/>
</dbReference>
<dbReference type="Gene3D" id="3.40.50.720">
    <property type="entry name" value="NAD(P)-binding Rossmann-like Domain"/>
    <property type="match status" value="1"/>
</dbReference>
<reference evidence="2 3" key="1">
    <citation type="submission" date="2016-11" db="EMBL/GenBank/DDBJ databases">
        <authorList>
            <person name="Jaros S."/>
            <person name="Januszkiewicz K."/>
            <person name="Wedrychowicz H."/>
        </authorList>
    </citation>
    <scope>NUCLEOTIDE SEQUENCE [LARGE SCALE GENOMIC DNA]</scope>
    <source>
        <strain evidence="2 3">GAS242</strain>
    </source>
</reference>
<evidence type="ECO:0000259" key="1">
    <source>
        <dbReference type="Pfam" id="PF01370"/>
    </source>
</evidence>
<dbReference type="InterPro" id="IPR036291">
    <property type="entry name" value="NAD(P)-bd_dom_sf"/>
</dbReference>
<evidence type="ECO:0000313" key="3">
    <source>
        <dbReference type="Proteomes" id="UP000190675"/>
    </source>
</evidence>
<accession>A0A1M5PBP7</accession>
<dbReference type="PANTHER" id="PTHR48079:SF6">
    <property type="entry name" value="NAD(P)-BINDING DOMAIN-CONTAINING PROTEIN-RELATED"/>
    <property type="match status" value="1"/>
</dbReference>
<dbReference type="GO" id="GO:0004029">
    <property type="term" value="F:aldehyde dehydrogenase (NAD+) activity"/>
    <property type="evidence" value="ECO:0007669"/>
    <property type="project" value="TreeGrafter"/>
</dbReference>
<sequence length="330" mass="36769">MKVLVSGGGGFLGRSVVDRLLERGHQVRAIVRPSSPRPPWPDTVEVFRADLRVQEDLVSAFDGVDAVLHLAAATSGNEDIQFASTVVATERFLGAMAKSTVKRLVHVSSLVVYDWSKARSCMDESTPLENNPYAMGGYTIAKIWQERVVSRFAKKHSWDLTIARPGFIWGQGHAQIAGMGRQFGRIYLLFGPLTRLPLSHVDNCADCLVTAIENPAASREIFNVIDSDDIRVWRYVKEYARRSGQRGLLLPLPYRVGLGVAQLAALTSRTLFGAKGKLPSLLTPRRFESQFKPIRFSNRKLKSILNWKPRFSFDDCLTASFNAERPHGEG</sequence>
<name>A0A1M5PBP7_9BRAD</name>
<protein>
    <submittedName>
        <fullName evidence="2">UDP-glucose 4-epimerase</fullName>
    </submittedName>
</protein>
<dbReference type="EMBL" id="LT670818">
    <property type="protein sequence ID" value="SHG99200.1"/>
    <property type="molecule type" value="Genomic_DNA"/>
</dbReference>
<evidence type="ECO:0000313" key="2">
    <source>
        <dbReference type="EMBL" id="SHG99200.1"/>
    </source>
</evidence>
<dbReference type="InterPro" id="IPR001509">
    <property type="entry name" value="Epimerase_deHydtase"/>
</dbReference>
<dbReference type="OrthoDB" id="9814124at2"/>
<dbReference type="Pfam" id="PF01370">
    <property type="entry name" value="Epimerase"/>
    <property type="match status" value="1"/>
</dbReference>
<dbReference type="Proteomes" id="UP000190675">
    <property type="component" value="Chromosome I"/>
</dbReference>
<gene>
    <name evidence="2" type="ORF">SAMN05444169_5152</name>
</gene>
<dbReference type="PANTHER" id="PTHR48079">
    <property type="entry name" value="PROTEIN YEEZ"/>
    <property type="match status" value="1"/>
</dbReference>